<dbReference type="Proteomes" id="UP000540909">
    <property type="component" value="Unassembled WGS sequence"/>
</dbReference>
<evidence type="ECO:0000313" key="2">
    <source>
        <dbReference type="EMBL" id="MBB4234740.1"/>
    </source>
</evidence>
<dbReference type="InterPro" id="IPR051781">
    <property type="entry name" value="Metallo-dep_Hydrolase"/>
</dbReference>
<sequence>MTSILLENASILDIDRGELLDARDVLVVGGRIAEIGQPRIEASAERVIDLKGRTLMPGLCDAHVHVIVPINSFAQLTKWSPYYTAIRAMPILEGMLMRGFTTVRDAGGADFGLARAVEEDLIPSPRILFSGKALSQTGGHGDMRGAGENDFDRHYYVPSLGRVVDGVEAVRLAARDELRRGAHQVKLMVGGGIASYTDPVTFVQFSHDEIRAAVEEAENAETYVMAHAYTCRSIQHAVKAGVRSIEHGNFLDDETAILMRERQAILVPTLAAYTTMWEEGLDVGMPAELHAKIKTVLDVGPVELEVAQRNGVKMVYGTDLIGPLHRHQSLEFRIRGEVLPAIEVIRSATSYAAELFNMEDEIGRVEVGMRADLLVLEGNPLDDLNLLQDAKLLQLIMKDGKVYRDAMKV</sequence>
<accession>A0A7W6R0W1</accession>
<keyword evidence="2" id="KW-0378">Hydrolase</keyword>
<dbReference type="InterPro" id="IPR011059">
    <property type="entry name" value="Metal-dep_hydrolase_composite"/>
</dbReference>
<reference evidence="2 3" key="1">
    <citation type="submission" date="2020-08" db="EMBL/GenBank/DDBJ databases">
        <title>Genomic Encyclopedia of Type Strains, Phase IV (KMG-V): Genome sequencing to study the core and pangenomes of soil and plant-associated prokaryotes.</title>
        <authorList>
            <person name="Whitman W."/>
        </authorList>
    </citation>
    <scope>NUCLEOTIDE SEQUENCE [LARGE SCALE GENOMIC DNA]</scope>
    <source>
        <strain evidence="2 3">SEMIA 4089</strain>
    </source>
</reference>
<dbReference type="Pfam" id="PF01979">
    <property type="entry name" value="Amidohydro_1"/>
    <property type="match status" value="1"/>
</dbReference>
<feature type="domain" description="Amidohydrolase-related" evidence="1">
    <location>
        <begin position="54"/>
        <end position="402"/>
    </location>
</feature>
<protein>
    <submittedName>
        <fullName evidence="2">Imidazolonepropionase-like amidohydrolase</fullName>
    </submittedName>
</protein>
<dbReference type="Gene3D" id="2.30.40.10">
    <property type="entry name" value="Urease, subunit C, domain 1"/>
    <property type="match status" value="1"/>
</dbReference>
<dbReference type="Gene3D" id="3.20.20.140">
    <property type="entry name" value="Metal-dependent hydrolases"/>
    <property type="match status" value="1"/>
</dbReference>
<dbReference type="SUPFAM" id="SSF51338">
    <property type="entry name" value="Composite domain of metallo-dependent hydrolases"/>
    <property type="match status" value="1"/>
</dbReference>
<dbReference type="RefSeq" id="WP_184467944.1">
    <property type="nucleotide sequence ID" value="NZ_JACIFY010000003.1"/>
</dbReference>
<dbReference type="PANTHER" id="PTHR43135">
    <property type="entry name" value="ALPHA-D-RIBOSE 1-METHYLPHOSPHONATE 5-TRIPHOSPHATE DIPHOSPHATASE"/>
    <property type="match status" value="1"/>
</dbReference>
<evidence type="ECO:0000259" key="1">
    <source>
        <dbReference type="Pfam" id="PF01979"/>
    </source>
</evidence>
<dbReference type="InterPro" id="IPR006680">
    <property type="entry name" value="Amidohydro-rel"/>
</dbReference>
<organism evidence="2 3">
    <name type="scientific">Rhizobium esperanzae</name>
    <dbReference type="NCBI Taxonomy" id="1967781"/>
    <lineage>
        <taxon>Bacteria</taxon>
        <taxon>Pseudomonadati</taxon>
        <taxon>Pseudomonadota</taxon>
        <taxon>Alphaproteobacteria</taxon>
        <taxon>Hyphomicrobiales</taxon>
        <taxon>Rhizobiaceae</taxon>
        <taxon>Rhizobium/Agrobacterium group</taxon>
        <taxon>Rhizobium</taxon>
    </lineage>
</organism>
<proteinExistence type="predicted"/>
<dbReference type="GO" id="GO:0016810">
    <property type="term" value="F:hydrolase activity, acting on carbon-nitrogen (but not peptide) bonds"/>
    <property type="evidence" value="ECO:0007669"/>
    <property type="project" value="InterPro"/>
</dbReference>
<name>A0A7W6R0W1_9HYPH</name>
<dbReference type="InterPro" id="IPR032466">
    <property type="entry name" value="Metal_Hydrolase"/>
</dbReference>
<dbReference type="InterPro" id="IPR057744">
    <property type="entry name" value="OTAase-like"/>
</dbReference>
<comment type="caution">
    <text evidence="2">The sequence shown here is derived from an EMBL/GenBank/DDBJ whole genome shotgun (WGS) entry which is preliminary data.</text>
</comment>
<gene>
    <name evidence="2" type="ORF">GGD57_001296</name>
</gene>
<dbReference type="AlphaFoldDB" id="A0A7W6R0W1"/>
<dbReference type="PANTHER" id="PTHR43135:SF3">
    <property type="entry name" value="ALPHA-D-RIBOSE 1-METHYLPHOSPHONATE 5-TRIPHOSPHATE DIPHOSPHATASE"/>
    <property type="match status" value="1"/>
</dbReference>
<evidence type="ECO:0000313" key="3">
    <source>
        <dbReference type="Proteomes" id="UP000540909"/>
    </source>
</evidence>
<dbReference type="CDD" id="cd01299">
    <property type="entry name" value="Met_dep_hydrolase_A"/>
    <property type="match status" value="1"/>
</dbReference>
<dbReference type="SUPFAM" id="SSF51556">
    <property type="entry name" value="Metallo-dependent hydrolases"/>
    <property type="match status" value="1"/>
</dbReference>
<dbReference type="EMBL" id="JACIFY010000003">
    <property type="protein sequence ID" value="MBB4234740.1"/>
    <property type="molecule type" value="Genomic_DNA"/>
</dbReference>